<feature type="region of interest" description="Disordered" evidence="1">
    <location>
        <begin position="137"/>
        <end position="173"/>
    </location>
</feature>
<dbReference type="Proteomes" id="UP000002630">
    <property type="component" value="Unassembled WGS sequence"/>
</dbReference>
<organism evidence="2 3">
    <name type="scientific">Ectocarpus siliculosus</name>
    <name type="common">Brown alga</name>
    <name type="synonym">Conferva siliculosa</name>
    <dbReference type="NCBI Taxonomy" id="2880"/>
    <lineage>
        <taxon>Eukaryota</taxon>
        <taxon>Sar</taxon>
        <taxon>Stramenopiles</taxon>
        <taxon>Ochrophyta</taxon>
        <taxon>PX clade</taxon>
        <taxon>Phaeophyceae</taxon>
        <taxon>Ectocarpales</taxon>
        <taxon>Ectocarpaceae</taxon>
        <taxon>Ectocarpus</taxon>
    </lineage>
</organism>
<dbReference type="InParanoid" id="D7FL22"/>
<keyword evidence="3" id="KW-1185">Reference proteome</keyword>
<dbReference type="EMBL" id="FN649760">
    <property type="protein sequence ID" value="CBJ34219.1"/>
    <property type="molecule type" value="Genomic_DNA"/>
</dbReference>
<name>D7FL22_ECTSI</name>
<reference evidence="2 3" key="1">
    <citation type="journal article" date="2010" name="Nature">
        <title>The Ectocarpus genome and the independent evolution of multicellularity in brown algae.</title>
        <authorList>
            <person name="Cock J.M."/>
            <person name="Sterck L."/>
            <person name="Rouze P."/>
            <person name="Scornet D."/>
            <person name="Allen A.E."/>
            <person name="Amoutzias G."/>
            <person name="Anthouard V."/>
            <person name="Artiguenave F."/>
            <person name="Aury J.M."/>
            <person name="Badger J.H."/>
            <person name="Beszteri B."/>
            <person name="Billiau K."/>
            <person name="Bonnet E."/>
            <person name="Bothwell J.H."/>
            <person name="Bowler C."/>
            <person name="Boyen C."/>
            <person name="Brownlee C."/>
            <person name="Carrano C.J."/>
            <person name="Charrier B."/>
            <person name="Cho G.Y."/>
            <person name="Coelho S.M."/>
            <person name="Collen J."/>
            <person name="Corre E."/>
            <person name="Da Silva C."/>
            <person name="Delage L."/>
            <person name="Delaroque N."/>
            <person name="Dittami S.M."/>
            <person name="Doulbeau S."/>
            <person name="Elias M."/>
            <person name="Farnham G."/>
            <person name="Gachon C.M."/>
            <person name="Gschloessl B."/>
            <person name="Heesch S."/>
            <person name="Jabbari K."/>
            <person name="Jubin C."/>
            <person name="Kawai H."/>
            <person name="Kimura K."/>
            <person name="Kloareg B."/>
            <person name="Kupper F.C."/>
            <person name="Lang D."/>
            <person name="Le Bail A."/>
            <person name="Leblanc C."/>
            <person name="Lerouge P."/>
            <person name="Lohr M."/>
            <person name="Lopez P.J."/>
            <person name="Martens C."/>
            <person name="Maumus F."/>
            <person name="Michel G."/>
            <person name="Miranda-Saavedra D."/>
            <person name="Morales J."/>
            <person name="Moreau H."/>
            <person name="Motomura T."/>
            <person name="Nagasato C."/>
            <person name="Napoli C.A."/>
            <person name="Nelson D.R."/>
            <person name="Nyvall-Collen P."/>
            <person name="Peters A.F."/>
            <person name="Pommier C."/>
            <person name="Potin P."/>
            <person name="Poulain J."/>
            <person name="Quesneville H."/>
            <person name="Read B."/>
            <person name="Rensing S.A."/>
            <person name="Ritter A."/>
            <person name="Rousvoal S."/>
            <person name="Samanta M."/>
            <person name="Samson G."/>
            <person name="Schroeder D.C."/>
            <person name="Segurens B."/>
            <person name="Strittmatter M."/>
            <person name="Tonon T."/>
            <person name="Tregear J.W."/>
            <person name="Valentin K."/>
            <person name="von Dassow P."/>
            <person name="Yamagishi T."/>
            <person name="Van de Peer Y."/>
            <person name="Wincker P."/>
        </authorList>
    </citation>
    <scope>NUCLEOTIDE SEQUENCE [LARGE SCALE GENOMIC DNA]</scope>
    <source>
        <strain evidence="3">Ec32 / CCAP1310/4</strain>
    </source>
</reference>
<accession>D7FL22</accession>
<dbReference type="OrthoDB" id="823504at2759"/>
<evidence type="ECO:0000256" key="1">
    <source>
        <dbReference type="SAM" id="MobiDB-lite"/>
    </source>
</evidence>
<sequence>MGGLGGLGTGSRPPPRRGGRQEDEGEGGRLWNRIVSDRYRLLRPWTTSPLDDSELWWAKPRLSGSGTAVVVKVLADGKRDATGWEAFIREWGVLKYLQEEGRVGGREPLSVGLVCAFETERSLVLSIPAGSRTLKEVGQQMHSERRSKKNSVSDGGVFNDQPDGSCSKLPLVG</sequence>
<protein>
    <submittedName>
        <fullName evidence="2">Uncharacterized protein</fullName>
    </submittedName>
</protein>
<feature type="region of interest" description="Disordered" evidence="1">
    <location>
        <begin position="1"/>
        <end position="28"/>
    </location>
</feature>
<dbReference type="AlphaFoldDB" id="D7FL22"/>
<gene>
    <name evidence="2" type="ORF">Esi_1522_0001</name>
</gene>
<evidence type="ECO:0000313" key="3">
    <source>
        <dbReference type="Proteomes" id="UP000002630"/>
    </source>
</evidence>
<evidence type="ECO:0000313" key="2">
    <source>
        <dbReference type="EMBL" id="CBJ34219.1"/>
    </source>
</evidence>
<proteinExistence type="predicted"/>